<keyword evidence="3" id="KW-0479">Metal-binding</keyword>
<keyword evidence="4" id="KW-0249">Electron transport</keyword>
<evidence type="ECO:0000256" key="3">
    <source>
        <dbReference type="ARBA" id="ARBA00022723"/>
    </source>
</evidence>
<dbReference type="PANTHER" id="PTHR37823:SF1">
    <property type="entry name" value="CYTOCHROME C-553-LIKE"/>
    <property type="match status" value="1"/>
</dbReference>
<accession>A0A3B0SQI3</accession>
<dbReference type="InterPro" id="IPR036909">
    <property type="entry name" value="Cyt_c-like_dom_sf"/>
</dbReference>
<gene>
    <name evidence="7" type="ORF">MNBD_ACTINO02-1103</name>
</gene>
<dbReference type="PROSITE" id="PS51257">
    <property type="entry name" value="PROKAR_LIPOPROTEIN"/>
    <property type="match status" value="1"/>
</dbReference>
<evidence type="ECO:0000256" key="1">
    <source>
        <dbReference type="ARBA" id="ARBA00022448"/>
    </source>
</evidence>
<protein>
    <recommendedName>
        <fullName evidence="6">Cytochrome c domain-containing protein</fullName>
    </recommendedName>
</protein>
<organism evidence="7">
    <name type="scientific">hydrothermal vent metagenome</name>
    <dbReference type="NCBI Taxonomy" id="652676"/>
    <lineage>
        <taxon>unclassified sequences</taxon>
        <taxon>metagenomes</taxon>
        <taxon>ecological metagenomes</taxon>
    </lineage>
</organism>
<dbReference type="AlphaFoldDB" id="A0A3B0SQI3"/>
<evidence type="ECO:0000313" key="7">
    <source>
        <dbReference type="EMBL" id="VAW07748.1"/>
    </source>
</evidence>
<dbReference type="GO" id="GO:0046872">
    <property type="term" value="F:metal ion binding"/>
    <property type="evidence" value="ECO:0007669"/>
    <property type="project" value="UniProtKB-KW"/>
</dbReference>
<dbReference type="GO" id="GO:0020037">
    <property type="term" value="F:heme binding"/>
    <property type="evidence" value="ECO:0007669"/>
    <property type="project" value="InterPro"/>
</dbReference>
<evidence type="ECO:0000256" key="2">
    <source>
        <dbReference type="ARBA" id="ARBA00022617"/>
    </source>
</evidence>
<dbReference type="PROSITE" id="PS51007">
    <property type="entry name" value="CYTC"/>
    <property type="match status" value="1"/>
</dbReference>
<dbReference type="EMBL" id="UOEK01000416">
    <property type="protein sequence ID" value="VAW07748.1"/>
    <property type="molecule type" value="Genomic_DNA"/>
</dbReference>
<keyword evidence="1" id="KW-0813">Transport</keyword>
<dbReference type="PANTHER" id="PTHR37823">
    <property type="entry name" value="CYTOCHROME C-553-LIKE"/>
    <property type="match status" value="1"/>
</dbReference>
<dbReference type="GO" id="GO:0009055">
    <property type="term" value="F:electron transfer activity"/>
    <property type="evidence" value="ECO:0007669"/>
    <property type="project" value="InterPro"/>
</dbReference>
<name>A0A3B0SQI3_9ZZZZ</name>
<evidence type="ECO:0000256" key="5">
    <source>
        <dbReference type="ARBA" id="ARBA00023004"/>
    </source>
</evidence>
<proteinExistence type="predicted"/>
<dbReference type="InterPro" id="IPR009056">
    <property type="entry name" value="Cyt_c-like_dom"/>
</dbReference>
<keyword evidence="5" id="KW-0408">Iron</keyword>
<keyword evidence="2" id="KW-0349">Heme</keyword>
<dbReference type="Pfam" id="PF13442">
    <property type="entry name" value="Cytochrome_CBB3"/>
    <property type="match status" value="1"/>
</dbReference>
<dbReference type="InterPro" id="IPR051811">
    <property type="entry name" value="Cytochrome_c550/c551-like"/>
</dbReference>
<feature type="domain" description="Cytochrome c" evidence="6">
    <location>
        <begin position="36"/>
        <end position="113"/>
    </location>
</feature>
<evidence type="ECO:0000259" key="6">
    <source>
        <dbReference type="PROSITE" id="PS51007"/>
    </source>
</evidence>
<sequence>MAGRVNTTPTLAGMHRRVVSLLLAFSFVLASCGASTEGKLGVELFQVTCAACHSADLSGGFGPPIGAGSNAALNLSDDQIGNTIRVGPGRMPSFAELSDEQIASLVEFLRWMQDGS</sequence>
<dbReference type="SUPFAM" id="SSF46626">
    <property type="entry name" value="Cytochrome c"/>
    <property type="match status" value="1"/>
</dbReference>
<reference evidence="7" key="1">
    <citation type="submission" date="2018-06" db="EMBL/GenBank/DDBJ databases">
        <authorList>
            <person name="Zhirakovskaya E."/>
        </authorList>
    </citation>
    <scope>NUCLEOTIDE SEQUENCE</scope>
</reference>
<evidence type="ECO:0000256" key="4">
    <source>
        <dbReference type="ARBA" id="ARBA00022982"/>
    </source>
</evidence>
<dbReference type="Gene3D" id="1.10.760.10">
    <property type="entry name" value="Cytochrome c-like domain"/>
    <property type="match status" value="1"/>
</dbReference>